<keyword evidence="1" id="KW-1133">Transmembrane helix</keyword>
<organism evidence="3">
    <name type="scientific">Vitrella brassicaformis</name>
    <dbReference type="NCBI Taxonomy" id="1169539"/>
    <lineage>
        <taxon>Eukaryota</taxon>
        <taxon>Sar</taxon>
        <taxon>Alveolata</taxon>
        <taxon>Colpodellida</taxon>
        <taxon>Vitrellaceae</taxon>
        <taxon>Vitrella</taxon>
    </lineage>
</organism>
<protein>
    <recommendedName>
        <fullName evidence="2">TRP C-terminal domain-containing protein</fullName>
    </recommendedName>
</protein>
<feature type="transmembrane region" description="Helical" evidence="1">
    <location>
        <begin position="58"/>
        <end position="85"/>
    </location>
</feature>
<evidence type="ECO:0000256" key="1">
    <source>
        <dbReference type="SAM" id="Phobius"/>
    </source>
</evidence>
<accession>A0A7S1JTB3</accession>
<gene>
    <name evidence="3" type="ORF">VBRA1451_LOCUS8190</name>
</gene>
<evidence type="ECO:0000259" key="2">
    <source>
        <dbReference type="Pfam" id="PF06011"/>
    </source>
</evidence>
<feature type="transmembrane region" description="Helical" evidence="1">
    <location>
        <begin position="193"/>
        <end position="215"/>
    </location>
</feature>
<dbReference type="EMBL" id="HBGB01014224">
    <property type="protein sequence ID" value="CAD9053128.1"/>
    <property type="molecule type" value="Transcribed_RNA"/>
</dbReference>
<evidence type="ECO:0000313" key="3">
    <source>
        <dbReference type="EMBL" id="CAD9053128.1"/>
    </source>
</evidence>
<feature type="transmembrane region" description="Helical" evidence="1">
    <location>
        <begin position="162"/>
        <end position="181"/>
    </location>
</feature>
<sequence length="372" mass="42333">MDKLFSTIGVIISAAYIALARIALSLFTCKKHPSGQWTIKAFPEVLCRGNRFASVLPFGVIAIILYPIGILLWFGGVCIRAPYRFDDVRFRTRYKFLLYRFTPDKYWWGVVILARNMLLTLAAVIFPSDGYAQVYYTAAVLIVSVVMQVYHMPFRDPRNNYLDMILTMITLFIIVVGVFFIDSQDRKPEAYAIVLTVSVALAVFAVLVTIGLSLFDAIHQDKLNTAETMRAYRYVRDMKVIASLFKEERQEELLHFFYDLTYKEKATMENSLSLLHGEFSLLYKEANDERRNLLRQTTEPSHFRTLKSHIRHAYTQGMGTSTPTFGHTHECSPLSLSQASSVMTRNKDGARAHMARMRGARPSVSVTDDGAA</sequence>
<dbReference type="Pfam" id="PF06011">
    <property type="entry name" value="TRP"/>
    <property type="match status" value="1"/>
</dbReference>
<dbReference type="PANTHER" id="PTHR11319:SF35">
    <property type="entry name" value="OUTER MEMBRANE PROTEIN PMPC-RELATED"/>
    <property type="match status" value="1"/>
</dbReference>
<keyword evidence="1" id="KW-0472">Membrane</keyword>
<reference evidence="3" key="1">
    <citation type="submission" date="2021-01" db="EMBL/GenBank/DDBJ databases">
        <authorList>
            <person name="Corre E."/>
            <person name="Pelletier E."/>
            <person name="Niang G."/>
            <person name="Scheremetjew M."/>
            <person name="Finn R."/>
            <person name="Kale V."/>
            <person name="Holt S."/>
            <person name="Cochrane G."/>
            <person name="Meng A."/>
            <person name="Brown T."/>
            <person name="Cohen L."/>
        </authorList>
    </citation>
    <scope>NUCLEOTIDE SEQUENCE</scope>
    <source>
        <strain evidence="3">CCMP3346</strain>
    </source>
</reference>
<proteinExistence type="predicted"/>
<dbReference type="PANTHER" id="PTHR11319">
    <property type="entry name" value="G PROTEIN-COUPLED RECEPTOR-RELATED"/>
    <property type="match status" value="1"/>
</dbReference>
<dbReference type="InterPro" id="IPR010308">
    <property type="entry name" value="TRP_C"/>
</dbReference>
<name>A0A7S1JTB3_9ALVE</name>
<feature type="transmembrane region" description="Helical" evidence="1">
    <location>
        <begin position="106"/>
        <end position="126"/>
    </location>
</feature>
<feature type="transmembrane region" description="Helical" evidence="1">
    <location>
        <begin position="132"/>
        <end position="150"/>
    </location>
</feature>
<dbReference type="AlphaFoldDB" id="A0A7S1JTB3"/>
<feature type="domain" description="TRP C-terminal" evidence="2">
    <location>
        <begin position="84"/>
        <end position="218"/>
    </location>
</feature>
<keyword evidence="1" id="KW-0812">Transmembrane</keyword>